<evidence type="ECO:0000313" key="2">
    <source>
        <dbReference type="Proteomes" id="UP000805193"/>
    </source>
</evidence>
<proteinExistence type="predicted"/>
<dbReference type="Proteomes" id="UP000805193">
    <property type="component" value="Unassembled WGS sequence"/>
</dbReference>
<protein>
    <submittedName>
        <fullName evidence="1">Uncharacterized protein</fullName>
    </submittedName>
</protein>
<accession>A0AC60QCH6</accession>
<comment type="caution">
    <text evidence="1">The sequence shown here is derived from an EMBL/GenBank/DDBJ whole genome shotgun (WGS) entry which is preliminary data.</text>
</comment>
<reference evidence="1 2" key="1">
    <citation type="journal article" date="2020" name="Cell">
        <title>Large-Scale Comparative Analyses of Tick Genomes Elucidate Their Genetic Diversity and Vector Capacities.</title>
        <authorList>
            <consortium name="Tick Genome and Microbiome Consortium (TIGMIC)"/>
            <person name="Jia N."/>
            <person name="Wang J."/>
            <person name="Shi W."/>
            <person name="Du L."/>
            <person name="Sun Y."/>
            <person name="Zhan W."/>
            <person name="Jiang J.F."/>
            <person name="Wang Q."/>
            <person name="Zhang B."/>
            <person name="Ji P."/>
            <person name="Bell-Sakyi L."/>
            <person name="Cui X.M."/>
            <person name="Yuan T.T."/>
            <person name="Jiang B.G."/>
            <person name="Yang W.F."/>
            <person name="Lam T.T."/>
            <person name="Chang Q.C."/>
            <person name="Ding S.J."/>
            <person name="Wang X.J."/>
            <person name="Zhu J.G."/>
            <person name="Ruan X.D."/>
            <person name="Zhao L."/>
            <person name="Wei J.T."/>
            <person name="Ye R.Z."/>
            <person name="Que T.C."/>
            <person name="Du C.H."/>
            <person name="Zhou Y.H."/>
            <person name="Cheng J.X."/>
            <person name="Dai P.F."/>
            <person name="Guo W.B."/>
            <person name="Han X.H."/>
            <person name="Huang E.J."/>
            <person name="Li L.F."/>
            <person name="Wei W."/>
            <person name="Gao Y.C."/>
            <person name="Liu J.Z."/>
            <person name="Shao H.Z."/>
            <person name="Wang X."/>
            <person name="Wang C.C."/>
            <person name="Yang T.C."/>
            <person name="Huo Q.B."/>
            <person name="Li W."/>
            <person name="Chen H.Y."/>
            <person name="Chen S.E."/>
            <person name="Zhou L.G."/>
            <person name="Ni X.B."/>
            <person name="Tian J.H."/>
            <person name="Sheng Y."/>
            <person name="Liu T."/>
            <person name="Pan Y.S."/>
            <person name="Xia L.Y."/>
            <person name="Li J."/>
            <person name="Zhao F."/>
            <person name="Cao W.C."/>
        </authorList>
    </citation>
    <scope>NUCLEOTIDE SEQUENCE [LARGE SCALE GENOMIC DNA]</scope>
    <source>
        <strain evidence="1">Iper-2018</strain>
    </source>
</reference>
<organism evidence="1 2">
    <name type="scientific">Ixodes persulcatus</name>
    <name type="common">Taiga tick</name>
    <dbReference type="NCBI Taxonomy" id="34615"/>
    <lineage>
        <taxon>Eukaryota</taxon>
        <taxon>Metazoa</taxon>
        <taxon>Ecdysozoa</taxon>
        <taxon>Arthropoda</taxon>
        <taxon>Chelicerata</taxon>
        <taxon>Arachnida</taxon>
        <taxon>Acari</taxon>
        <taxon>Parasitiformes</taxon>
        <taxon>Ixodida</taxon>
        <taxon>Ixodoidea</taxon>
        <taxon>Ixodidae</taxon>
        <taxon>Ixodinae</taxon>
        <taxon>Ixodes</taxon>
    </lineage>
</organism>
<evidence type="ECO:0000313" key="1">
    <source>
        <dbReference type="EMBL" id="KAG0431105.1"/>
    </source>
</evidence>
<gene>
    <name evidence="1" type="ORF">HPB47_022093</name>
</gene>
<keyword evidence="2" id="KW-1185">Reference proteome</keyword>
<dbReference type="EMBL" id="JABSTQ010009258">
    <property type="protein sequence ID" value="KAG0431105.1"/>
    <property type="molecule type" value="Genomic_DNA"/>
</dbReference>
<sequence>MCLDEPDGMLFDSRKCFVSVDEDAPDSVVFEPTSLFKYRVPDSSLFTFSLRPPLSLLGSDFGHRQSEV</sequence>
<name>A0AC60QCH6_IXOPE</name>